<dbReference type="KEGG" id="puo:RZN69_21240"/>
<dbReference type="Proteomes" id="UP001304300">
    <property type="component" value="Chromosome"/>
</dbReference>
<accession>A0AAQ3QRB5</accession>
<dbReference type="EMBL" id="CP136920">
    <property type="protein sequence ID" value="WOO41153.1"/>
    <property type="molecule type" value="Genomic_DNA"/>
</dbReference>
<dbReference type="AlphaFoldDB" id="A0AAQ3QRB5"/>
<reference evidence="1 2" key="1">
    <citation type="submission" date="2023-10" db="EMBL/GenBank/DDBJ databases">
        <title>Rubellicoccus peritrichatus gen. nov., sp. nov., isolated from an algae of coral reef tank.</title>
        <authorList>
            <person name="Luo J."/>
        </authorList>
    </citation>
    <scope>NUCLEOTIDE SEQUENCE [LARGE SCALE GENOMIC DNA]</scope>
    <source>
        <strain evidence="1 2">CR14</strain>
    </source>
</reference>
<name>A0AAQ3QRB5_9BACT</name>
<dbReference type="RefSeq" id="WP_317833562.1">
    <property type="nucleotide sequence ID" value="NZ_CP136920.1"/>
</dbReference>
<organism evidence="1 2">
    <name type="scientific">Rubellicoccus peritrichatus</name>
    <dbReference type="NCBI Taxonomy" id="3080537"/>
    <lineage>
        <taxon>Bacteria</taxon>
        <taxon>Pseudomonadati</taxon>
        <taxon>Verrucomicrobiota</taxon>
        <taxon>Opitutia</taxon>
        <taxon>Puniceicoccales</taxon>
        <taxon>Cerasicoccaceae</taxon>
        <taxon>Rubellicoccus</taxon>
    </lineage>
</organism>
<proteinExistence type="predicted"/>
<sequence length="131" mass="14991">MDDSFHIDIERRLIVKKFSGVVRFETIEAWFVEALSHEAFSDRYSGVVDMRSATFEYETPEEAIKLAKRMMELEFTQGLWVVVATSPQATALTMLYKSQADERHPIEVVSSVEAAEKILGIPLKDYLEESL</sequence>
<evidence type="ECO:0000313" key="2">
    <source>
        <dbReference type="Proteomes" id="UP001304300"/>
    </source>
</evidence>
<gene>
    <name evidence="1" type="ORF">RZN69_21240</name>
</gene>
<keyword evidence="2" id="KW-1185">Reference proteome</keyword>
<evidence type="ECO:0000313" key="1">
    <source>
        <dbReference type="EMBL" id="WOO41153.1"/>
    </source>
</evidence>
<protein>
    <submittedName>
        <fullName evidence="1">Uncharacterized protein</fullName>
    </submittedName>
</protein>